<dbReference type="SUPFAM" id="SSF56053">
    <property type="entry name" value="Ribosomal protein L6"/>
    <property type="match status" value="2"/>
</dbReference>
<name>A0A7S4B0X2_CHRCT</name>
<dbReference type="GO" id="GO:0002181">
    <property type="term" value="P:cytoplasmic translation"/>
    <property type="evidence" value="ECO:0007669"/>
    <property type="project" value="TreeGrafter"/>
</dbReference>
<gene>
    <name evidence="4" type="ORF">PCAR00345_LOCUS2760</name>
</gene>
<dbReference type="Gene3D" id="3.90.930.12">
    <property type="entry name" value="Ribosomal protein L6, alpha-beta domain"/>
    <property type="match status" value="2"/>
</dbReference>
<dbReference type="GO" id="GO:0019843">
    <property type="term" value="F:rRNA binding"/>
    <property type="evidence" value="ECO:0007669"/>
    <property type="project" value="InterPro"/>
</dbReference>
<dbReference type="GO" id="GO:0005840">
    <property type="term" value="C:ribosome"/>
    <property type="evidence" value="ECO:0007669"/>
    <property type="project" value="UniProtKB-KW"/>
</dbReference>
<proteinExistence type="inferred from homology"/>
<evidence type="ECO:0000313" key="4">
    <source>
        <dbReference type="EMBL" id="CAE0750175.1"/>
    </source>
</evidence>
<accession>A0A7S4B0X2</accession>
<evidence type="ECO:0000256" key="3">
    <source>
        <dbReference type="ARBA" id="ARBA00023274"/>
    </source>
</evidence>
<dbReference type="InterPro" id="IPR036789">
    <property type="entry name" value="Ribosomal_uL6-like_a/b-dom_sf"/>
</dbReference>
<evidence type="ECO:0000256" key="2">
    <source>
        <dbReference type="ARBA" id="ARBA00022980"/>
    </source>
</evidence>
<keyword evidence="3" id="KW-0687">Ribonucleoprotein</keyword>
<evidence type="ECO:0008006" key="5">
    <source>
        <dbReference type="Google" id="ProtNLM"/>
    </source>
</evidence>
<dbReference type="AlphaFoldDB" id="A0A7S4B0X2"/>
<dbReference type="PANTHER" id="PTHR11655">
    <property type="entry name" value="60S/50S RIBOSOMAL PROTEIN L6/L9"/>
    <property type="match status" value="1"/>
</dbReference>
<dbReference type="InterPro" id="IPR019906">
    <property type="entry name" value="Ribosomal_uL6_bac-type"/>
</dbReference>
<dbReference type="GO" id="GO:0003735">
    <property type="term" value="F:structural constituent of ribosome"/>
    <property type="evidence" value="ECO:0007669"/>
    <property type="project" value="InterPro"/>
</dbReference>
<evidence type="ECO:0000256" key="1">
    <source>
        <dbReference type="ARBA" id="ARBA00009356"/>
    </source>
</evidence>
<sequence length="259" mass="28570">MAFFLLRRPVLHQKSCLLQGSAIRQMSKIGRMPIPVPSSVNISIEPYAAEELTPIKIPSEYRKKQMMKRRPNWETFWAFGHPKRATIEGPLGKLTVPVHSFCDVELDPKVVKVSVQCGGRTKLGKTMWGTTRSMIANAVAGVSQGFVKEMELHGVGFRARLEKDELGAEVLIMRLGYSHECKYTVPDGITVLVPTQTTVVVYGANKVATRARISLAALVGACAKQIRRLSHQSPGSLSLHIEVELCSSIHITVTHCRAA</sequence>
<protein>
    <recommendedName>
        <fullName evidence="5">Ribosomal protein L6 alpha-beta domain-containing protein</fullName>
    </recommendedName>
</protein>
<dbReference type="PRINTS" id="PR00059">
    <property type="entry name" value="RIBOSOMALL6"/>
</dbReference>
<keyword evidence="2" id="KW-0689">Ribosomal protein</keyword>
<dbReference type="EMBL" id="HBIZ01004888">
    <property type="protein sequence ID" value="CAE0750175.1"/>
    <property type="molecule type" value="Transcribed_RNA"/>
</dbReference>
<reference evidence="4" key="1">
    <citation type="submission" date="2021-01" db="EMBL/GenBank/DDBJ databases">
        <authorList>
            <person name="Corre E."/>
            <person name="Pelletier E."/>
            <person name="Niang G."/>
            <person name="Scheremetjew M."/>
            <person name="Finn R."/>
            <person name="Kale V."/>
            <person name="Holt S."/>
            <person name="Cochrane G."/>
            <person name="Meng A."/>
            <person name="Brown T."/>
            <person name="Cohen L."/>
        </authorList>
    </citation>
    <scope>NUCLEOTIDE SEQUENCE</scope>
    <source>
        <strain evidence="4">CCMP645</strain>
    </source>
</reference>
<dbReference type="PANTHER" id="PTHR11655:SF14">
    <property type="entry name" value="LARGE RIBOSOMAL SUBUNIT PROTEIN UL6M"/>
    <property type="match status" value="1"/>
</dbReference>
<organism evidence="4">
    <name type="scientific">Chrysotila carterae</name>
    <name type="common">Marine alga</name>
    <name type="synonym">Syracosphaera carterae</name>
    <dbReference type="NCBI Taxonomy" id="13221"/>
    <lineage>
        <taxon>Eukaryota</taxon>
        <taxon>Haptista</taxon>
        <taxon>Haptophyta</taxon>
        <taxon>Prymnesiophyceae</taxon>
        <taxon>Isochrysidales</taxon>
        <taxon>Isochrysidaceae</taxon>
        <taxon>Chrysotila</taxon>
    </lineage>
</organism>
<dbReference type="InterPro" id="IPR000702">
    <property type="entry name" value="Ribosomal_uL6-like"/>
</dbReference>
<dbReference type="GO" id="GO:1990904">
    <property type="term" value="C:ribonucleoprotein complex"/>
    <property type="evidence" value="ECO:0007669"/>
    <property type="project" value="UniProtKB-KW"/>
</dbReference>
<comment type="similarity">
    <text evidence="1">Belongs to the universal ribosomal protein uL6 family.</text>
</comment>